<comment type="caution">
    <text evidence="3">The sequence shown here is derived from an EMBL/GenBank/DDBJ whole genome shotgun (WGS) entry which is preliminary data.</text>
</comment>
<dbReference type="Proteomes" id="UP000004884">
    <property type="component" value="Unassembled WGS sequence"/>
</dbReference>
<feature type="signal peptide" evidence="2">
    <location>
        <begin position="1"/>
        <end position="23"/>
    </location>
</feature>
<gene>
    <name evidence="3" type="ORF">CGSMWGv1400E_02842</name>
</gene>
<dbReference type="EMBL" id="ADER01000017">
    <property type="protein sequence ID" value="EIK81400.1"/>
    <property type="molecule type" value="Genomic_DNA"/>
</dbReference>
<evidence type="ECO:0000313" key="3">
    <source>
        <dbReference type="EMBL" id="EIK81400.1"/>
    </source>
</evidence>
<accession>I4LWR0</accession>
<feature type="compositionally biased region" description="Basic and acidic residues" evidence="1">
    <location>
        <begin position="217"/>
        <end position="243"/>
    </location>
</feature>
<evidence type="ECO:0000313" key="4">
    <source>
        <dbReference type="Proteomes" id="UP000004884"/>
    </source>
</evidence>
<sequence length="286" mass="30545">MMNKKAIAAFAAGATLLAGFAMATPAMASEETEHLHDQLSVIHAQKNVHKDQRALNKAARRLALAKGELAVANGRYTAAKAASDAANKAVEDANKAKDDAATAYAEKKIKSDTAKTKNFEEWKTAYDTDNDVKAEREKLTKAVTDAQAKVDAKTHSYVDAAGKTVSGKKLSDVTDALKAIADSAQSNVEVQQALFDAAQNTLNFDQQYLKLLTGGDVKPDQTKPDQTKPDSTKPDQTTPDHTKPVQTADPTKSAASAELMRTQVVLAEADATNKDAQEKFVKSKAG</sequence>
<feature type="chain" id="PRO_5038653322" evidence="2">
    <location>
        <begin position="24"/>
        <end position="286"/>
    </location>
</feature>
<evidence type="ECO:0000256" key="2">
    <source>
        <dbReference type="SAM" id="SignalP"/>
    </source>
</evidence>
<dbReference type="AlphaFoldDB" id="I4LWR0"/>
<keyword evidence="2" id="KW-0732">Signal</keyword>
<organism evidence="3 4">
    <name type="scientific">Gardnerella vaginalis 1400E</name>
    <dbReference type="NCBI Taxonomy" id="698956"/>
    <lineage>
        <taxon>Bacteria</taxon>
        <taxon>Bacillati</taxon>
        <taxon>Actinomycetota</taxon>
        <taxon>Actinomycetes</taxon>
        <taxon>Bifidobacteriales</taxon>
        <taxon>Bifidobacteriaceae</taxon>
        <taxon>Gardnerella</taxon>
    </lineage>
</organism>
<proteinExistence type="predicted"/>
<name>I4LWR0_GARVA</name>
<feature type="compositionally biased region" description="Polar residues" evidence="1">
    <location>
        <begin position="244"/>
        <end position="254"/>
    </location>
</feature>
<protein>
    <submittedName>
        <fullName evidence="3">Uncharacterized protein</fullName>
    </submittedName>
</protein>
<evidence type="ECO:0000256" key="1">
    <source>
        <dbReference type="SAM" id="MobiDB-lite"/>
    </source>
</evidence>
<feature type="region of interest" description="Disordered" evidence="1">
    <location>
        <begin position="214"/>
        <end position="257"/>
    </location>
</feature>
<feature type="non-terminal residue" evidence="3">
    <location>
        <position position="286"/>
    </location>
</feature>
<reference evidence="3 4" key="1">
    <citation type="journal article" date="2012" name="J. Bacteriol.">
        <title>Comparative Genomic Analyses of 17 Clinical Isolates of Gardnerella vaginalis Provide Evidence of Multiple Genetically Isolated Clades Consistent with Subspeciation into Genovars.</title>
        <authorList>
            <person name="Ahmed A."/>
            <person name="Earl J."/>
            <person name="Retchless A."/>
            <person name="Hillier S."/>
            <person name="Rabe L."/>
            <person name="Cherpes T."/>
            <person name="Powell E."/>
            <person name="Janto B."/>
            <person name="Eutsey R."/>
            <person name="Hiller N.L."/>
            <person name="Boissy R."/>
            <person name="Dahlgreen M."/>
            <person name="Hall B."/>
            <person name="Costerton J."/>
            <person name="Post J.C."/>
            <person name="Hu F."/>
            <person name="Ehrlich G."/>
        </authorList>
    </citation>
    <scope>NUCLEOTIDE SEQUENCE [LARGE SCALE GENOMIC DNA]</scope>
    <source>
        <strain evidence="3 4">1400E</strain>
    </source>
</reference>